<dbReference type="GeneID" id="105359619"/>
<dbReference type="KEGG" id="csol:105359619"/>
<feature type="signal peptide" evidence="1">
    <location>
        <begin position="1"/>
        <end position="16"/>
    </location>
</feature>
<evidence type="ECO:0000313" key="3">
    <source>
        <dbReference type="RefSeq" id="XP_011494550.1"/>
    </source>
</evidence>
<name>A0AAJ6VL26_9HYME</name>
<protein>
    <submittedName>
        <fullName evidence="3">Uncharacterized protein LOC105359619</fullName>
    </submittedName>
</protein>
<dbReference type="RefSeq" id="XP_011494550.1">
    <property type="nucleotide sequence ID" value="XM_011496248.1"/>
</dbReference>
<evidence type="ECO:0000313" key="2">
    <source>
        <dbReference type="Proteomes" id="UP000695007"/>
    </source>
</evidence>
<accession>A0AAJ6VL26</accession>
<keyword evidence="2" id="KW-1185">Reference proteome</keyword>
<organism evidence="2 3">
    <name type="scientific">Ceratosolen solmsi marchali</name>
    <dbReference type="NCBI Taxonomy" id="326594"/>
    <lineage>
        <taxon>Eukaryota</taxon>
        <taxon>Metazoa</taxon>
        <taxon>Ecdysozoa</taxon>
        <taxon>Arthropoda</taxon>
        <taxon>Hexapoda</taxon>
        <taxon>Insecta</taxon>
        <taxon>Pterygota</taxon>
        <taxon>Neoptera</taxon>
        <taxon>Endopterygota</taxon>
        <taxon>Hymenoptera</taxon>
        <taxon>Apocrita</taxon>
        <taxon>Proctotrupomorpha</taxon>
        <taxon>Chalcidoidea</taxon>
        <taxon>Agaonidae</taxon>
        <taxon>Agaoninae</taxon>
        <taxon>Ceratosolen</taxon>
    </lineage>
</organism>
<feature type="chain" id="PRO_5042481168" evidence="1">
    <location>
        <begin position="17"/>
        <end position="270"/>
    </location>
</feature>
<dbReference type="Proteomes" id="UP000695007">
    <property type="component" value="Unplaced"/>
</dbReference>
<sequence length="270" mass="29393">MNTFLIIIFTVTVVSAKNGENSLSSKKDKRGVNYYGQPTLNVDSLSSFPNIEFGTEIWNPSGLISPLWKSANLPDLTLGKVQLQATHNLALQALHDARSGTPSIVYSPDVIRAIQFAKEANNNVHLAQQRVDDAKQAAILQQRIALSKEAAAREAAHRSAEIATHAELEARTSAKQLVALQQRLATLKDSVAAAQRYAAARETAAAAAIQRNAADTAAELRKQDVDHQVMQSEREAKARDLVAAKENAISQALHNNVARKHAPVHHPWGR</sequence>
<keyword evidence="1" id="KW-0732">Signal</keyword>
<proteinExistence type="predicted"/>
<evidence type="ECO:0000256" key="1">
    <source>
        <dbReference type="SAM" id="SignalP"/>
    </source>
</evidence>
<reference evidence="3" key="1">
    <citation type="submission" date="2025-08" db="UniProtKB">
        <authorList>
            <consortium name="RefSeq"/>
        </authorList>
    </citation>
    <scope>IDENTIFICATION</scope>
</reference>
<gene>
    <name evidence="3" type="primary">LOC105359619</name>
</gene>
<dbReference type="AlphaFoldDB" id="A0AAJ6VL26"/>